<dbReference type="AlphaFoldDB" id="A0A934IA96"/>
<sequence>MSDKDLAEGMGPRHVEVQQVYTNGFNLAGSLSDMNLLLMVDGVPHTQIHMSFTTAKTLMVEITAALTQIEQLTGNRIMPMETLRDAYDGTKK</sequence>
<evidence type="ECO:0008006" key="3">
    <source>
        <dbReference type="Google" id="ProtNLM"/>
    </source>
</evidence>
<reference evidence="1" key="1">
    <citation type="submission" date="2020-12" db="EMBL/GenBank/DDBJ databases">
        <title>Bacterial taxonomy.</title>
        <authorList>
            <person name="Pan X."/>
        </authorList>
    </citation>
    <scope>NUCLEOTIDE SEQUENCE</scope>
    <source>
        <strain evidence="1">KCTC 52957</strain>
    </source>
</reference>
<proteinExistence type="predicted"/>
<dbReference type="Proteomes" id="UP000642488">
    <property type="component" value="Unassembled WGS sequence"/>
</dbReference>
<accession>A0A934IA96</accession>
<dbReference type="EMBL" id="JAEKPD010000010">
    <property type="protein sequence ID" value="MBJ3763389.1"/>
    <property type="molecule type" value="Genomic_DNA"/>
</dbReference>
<name>A0A934IA96_9RHOB</name>
<gene>
    <name evidence="1" type="ORF">ILP92_11595</name>
</gene>
<keyword evidence="2" id="KW-1185">Reference proteome</keyword>
<organism evidence="1 2">
    <name type="scientific">Palleronia pontilimi</name>
    <dbReference type="NCBI Taxonomy" id="1964209"/>
    <lineage>
        <taxon>Bacteria</taxon>
        <taxon>Pseudomonadati</taxon>
        <taxon>Pseudomonadota</taxon>
        <taxon>Alphaproteobacteria</taxon>
        <taxon>Rhodobacterales</taxon>
        <taxon>Roseobacteraceae</taxon>
        <taxon>Palleronia</taxon>
    </lineage>
</organism>
<dbReference type="RefSeq" id="WP_198916564.1">
    <property type="nucleotide sequence ID" value="NZ_JAEKPD010000010.1"/>
</dbReference>
<comment type="caution">
    <text evidence="1">The sequence shown here is derived from an EMBL/GenBank/DDBJ whole genome shotgun (WGS) entry which is preliminary data.</text>
</comment>
<protein>
    <recommendedName>
        <fullName evidence="3">DUF3467 domain-containing protein</fullName>
    </recommendedName>
</protein>
<evidence type="ECO:0000313" key="2">
    <source>
        <dbReference type="Proteomes" id="UP000642488"/>
    </source>
</evidence>
<evidence type="ECO:0000313" key="1">
    <source>
        <dbReference type="EMBL" id="MBJ3763389.1"/>
    </source>
</evidence>